<dbReference type="PRINTS" id="PR00811">
    <property type="entry name" value="BCTERIALGSPD"/>
</dbReference>
<dbReference type="Pfam" id="PF13629">
    <property type="entry name" value="T2SS-T3SS_pil_N"/>
    <property type="match status" value="1"/>
</dbReference>
<dbReference type="STRING" id="670154.SAMN04488002_3389"/>
<dbReference type="EMBL" id="FOYO01000001">
    <property type="protein sequence ID" value="SFR57554.1"/>
    <property type="molecule type" value="Genomic_DNA"/>
</dbReference>
<evidence type="ECO:0000313" key="5">
    <source>
        <dbReference type="EMBL" id="SFR57554.1"/>
    </source>
</evidence>
<keyword evidence="6" id="KW-1185">Reference proteome</keyword>
<protein>
    <submittedName>
        <fullName evidence="5">Pilus assembly protein CpaC</fullName>
    </submittedName>
</protein>
<dbReference type="InterPro" id="IPR032789">
    <property type="entry name" value="T2SS-T3SS_pil_N"/>
</dbReference>
<evidence type="ECO:0000256" key="2">
    <source>
        <dbReference type="SAM" id="SignalP"/>
    </source>
</evidence>
<dbReference type="InterPro" id="IPR001775">
    <property type="entry name" value="GspD/PilQ"/>
</dbReference>
<dbReference type="PANTHER" id="PTHR30332:SF17">
    <property type="entry name" value="TYPE IV PILIATION SYSTEM PROTEIN DR_0774-RELATED"/>
    <property type="match status" value="1"/>
</dbReference>
<name>A0A1I6HSZ4_9RHOB</name>
<dbReference type="GO" id="GO:0015627">
    <property type="term" value="C:type II protein secretion system complex"/>
    <property type="evidence" value="ECO:0007669"/>
    <property type="project" value="TreeGrafter"/>
</dbReference>
<evidence type="ECO:0000259" key="3">
    <source>
        <dbReference type="Pfam" id="PF00263"/>
    </source>
</evidence>
<evidence type="ECO:0000259" key="4">
    <source>
        <dbReference type="Pfam" id="PF13629"/>
    </source>
</evidence>
<dbReference type="InterPro" id="IPR050810">
    <property type="entry name" value="Bact_Secretion_Sys_Channel"/>
</dbReference>
<feature type="chain" id="PRO_5011573174" evidence="2">
    <location>
        <begin position="27"/>
        <end position="475"/>
    </location>
</feature>
<dbReference type="OrthoDB" id="9775455at2"/>
<dbReference type="Proteomes" id="UP000199658">
    <property type="component" value="Unassembled WGS sequence"/>
</dbReference>
<comment type="similarity">
    <text evidence="1">Belongs to the bacterial secretin family.</text>
</comment>
<organism evidence="5 6">
    <name type="scientific">Litoreibacter janthinus</name>
    <dbReference type="NCBI Taxonomy" id="670154"/>
    <lineage>
        <taxon>Bacteria</taxon>
        <taxon>Pseudomonadati</taxon>
        <taxon>Pseudomonadota</taxon>
        <taxon>Alphaproteobacteria</taxon>
        <taxon>Rhodobacterales</taxon>
        <taxon>Roseobacteraceae</taxon>
        <taxon>Litoreibacter</taxon>
    </lineage>
</organism>
<feature type="domain" description="Pilus formation protein N-terminal" evidence="4">
    <location>
        <begin position="37"/>
        <end position="107"/>
    </location>
</feature>
<feature type="signal peptide" evidence="2">
    <location>
        <begin position="1"/>
        <end position="26"/>
    </location>
</feature>
<keyword evidence="2" id="KW-0732">Signal</keyword>
<dbReference type="InterPro" id="IPR004846">
    <property type="entry name" value="T2SS/T3SS_dom"/>
</dbReference>
<dbReference type="AlphaFoldDB" id="A0A1I6HSZ4"/>
<feature type="domain" description="Type II/III secretion system secretin-like" evidence="3">
    <location>
        <begin position="259"/>
        <end position="418"/>
    </location>
</feature>
<sequence length="475" mass="50762">MKMKQFFCAGLFGLALTSFVPETGFAQNLKVTNQSTARKLNVAINSAVVVESDVPFAELSVANPAIADIATLSDRTIYVLGKSPGRTTLTLLGPDGRLITNVSVRVSPDLSEFKERLREILPGENIEVRTANDGLVLSGTVSSIAKLDRALDLAERYAPEAVSNLMSVGGTQQVMLKVRFAEMRRSVSKDLSASLGFQTGGGNFGANGFTNTLQNSANLANSLGTGGTAGTVGSTRERNGVFSFGFGSGSLRALVVLEALEEKGLVRTLAEPNLTALSGQEATFLAGGEYPIPISEDGSVKISYKPFGVELKFTPTVLDEDIINLKLDTAVSGLDPTVVVQNNGFSVNAFSKRASSTVVEMRDGESFAIAGLLEDDFRDVAGQVPWLGDIPVLGALFRSANYERRQSELVVIVTAHLVSPTRGNSLVVSTDRVRPPTERDFFLNGKIAREVRTRKTTTGEVARQDFSGSYGYVLE</sequence>
<proteinExistence type="inferred from homology"/>
<dbReference type="Pfam" id="PF00263">
    <property type="entry name" value="Secretin"/>
    <property type="match status" value="1"/>
</dbReference>
<evidence type="ECO:0000313" key="6">
    <source>
        <dbReference type="Proteomes" id="UP000199658"/>
    </source>
</evidence>
<accession>A0A1I6HSZ4</accession>
<reference evidence="6" key="1">
    <citation type="submission" date="2016-10" db="EMBL/GenBank/DDBJ databases">
        <authorList>
            <person name="Varghese N."/>
            <person name="Submissions S."/>
        </authorList>
    </citation>
    <scope>NUCLEOTIDE SEQUENCE [LARGE SCALE GENOMIC DNA]</scope>
    <source>
        <strain evidence="6">DSM 26921</strain>
    </source>
</reference>
<gene>
    <name evidence="5" type="ORF">SAMN04488002_3389</name>
</gene>
<evidence type="ECO:0000256" key="1">
    <source>
        <dbReference type="RuleBase" id="RU004003"/>
    </source>
</evidence>
<dbReference type="PANTHER" id="PTHR30332">
    <property type="entry name" value="PROBABLE GENERAL SECRETION PATHWAY PROTEIN D"/>
    <property type="match status" value="1"/>
</dbReference>
<dbReference type="RefSeq" id="WP_090219175.1">
    <property type="nucleotide sequence ID" value="NZ_FOYO01000001.1"/>
</dbReference>
<dbReference type="GO" id="GO:0009306">
    <property type="term" value="P:protein secretion"/>
    <property type="evidence" value="ECO:0007669"/>
    <property type="project" value="InterPro"/>
</dbReference>